<evidence type="ECO:0000256" key="3">
    <source>
        <dbReference type="ARBA" id="ARBA00012142"/>
    </source>
</evidence>
<dbReference type="Proteomes" id="UP000478546">
    <property type="component" value="Unassembled WGS sequence"/>
</dbReference>
<dbReference type="SUPFAM" id="SSF51621">
    <property type="entry name" value="Phosphoenolpyruvate/pyruvate domain"/>
    <property type="match status" value="1"/>
</dbReference>
<keyword evidence="14" id="KW-1185">Reference proteome</keyword>
<dbReference type="InterPro" id="IPR011037">
    <property type="entry name" value="Pyrv_Knase-like_insert_dom_sf"/>
</dbReference>
<evidence type="ECO:0000256" key="8">
    <source>
        <dbReference type="ARBA" id="ARBA00022840"/>
    </source>
</evidence>
<organism evidence="13 14">
    <name type="scientific">Pontibacter fetidus</name>
    <dbReference type="NCBI Taxonomy" id="2700082"/>
    <lineage>
        <taxon>Bacteria</taxon>
        <taxon>Pseudomonadati</taxon>
        <taxon>Bacteroidota</taxon>
        <taxon>Cytophagia</taxon>
        <taxon>Cytophagales</taxon>
        <taxon>Hymenobacteraceae</taxon>
        <taxon>Pontibacter</taxon>
    </lineage>
</organism>
<evidence type="ECO:0000256" key="5">
    <source>
        <dbReference type="ARBA" id="ARBA00022723"/>
    </source>
</evidence>
<keyword evidence="7" id="KW-0418">Kinase</keyword>
<evidence type="ECO:0000256" key="10">
    <source>
        <dbReference type="ARBA" id="ARBA00023152"/>
    </source>
</evidence>
<dbReference type="GO" id="GO:0004743">
    <property type="term" value="F:pyruvate kinase activity"/>
    <property type="evidence" value="ECO:0007669"/>
    <property type="project" value="UniProtKB-EC"/>
</dbReference>
<reference evidence="13 14" key="1">
    <citation type="submission" date="2020-01" db="EMBL/GenBank/DDBJ databases">
        <authorList>
            <person name="Kim M.K."/>
        </authorList>
    </citation>
    <scope>NUCLEOTIDE SEQUENCE [LARGE SCALE GENOMIC DNA]</scope>
    <source>
        <strain evidence="13 14">BT213</strain>
    </source>
</reference>
<protein>
    <recommendedName>
        <fullName evidence="3">pyruvate kinase</fullName>
        <ecNumber evidence="3">2.7.1.40</ecNumber>
    </recommendedName>
</protein>
<dbReference type="SUPFAM" id="SSF50800">
    <property type="entry name" value="PK beta-barrel domain-like"/>
    <property type="match status" value="1"/>
</dbReference>
<keyword evidence="6" id="KW-0547">Nucleotide-binding</keyword>
<evidence type="ECO:0000256" key="6">
    <source>
        <dbReference type="ARBA" id="ARBA00022741"/>
    </source>
</evidence>
<accession>A0A6B2HBJ0</accession>
<gene>
    <name evidence="13" type="ORF">GWO68_13795</name>
</gene>
<dbReference type="Pfam" id="PF00224">
    <property type="entry name" value="PK"/>
    <property type="match status" value="2"/>
</dbReference>
<comment type="similarity">
    <text evidence="2">Belongs to the pyruvate kinase family.</text>
</comment>
<keyword evidence="10" id="KW-0324">Glycolysis</keyword>
<evidence type="ECO:0000313" key="13">
    <source>
        <dbReference type="EMBL" id="NDK56994.1"/>
    </source>
</evidence>
<keyword evidence="9" id="KW-0460">Magnesium</keyword>
<evidence type="ECO:0000256" key="9">
    <source>
        <dbReference type="ARBA" id="ARBA00022842"/>
    </source>
</evidence>
<dbReference type="GO" id="GO:0000287">
    <property type="term" value="F:magnesium ion binding"/>
    <property type="evidence" value="ECO:0007669"/>
    <property type="project" value="InterPro"/>
</dbReference>
<comment type="pathway">
    <text evidence="1">Carbohydrate degradation; glycolysis; pyruvate from D-glyceraldehyde 3-phosphate: step 5/5.</text>
</comment>
<dbReference type="GO" id="GO:0016301">
    <property type="term" value="F:kinase activity"/>
    <property type="evidence" value="ECO:0007669"/>
    <property type="project" value="UniProtKB-KW"/>
</dbReference>
<dbReference type="PANTHER" id="PTHR11817">
    <property type="entry name" value="PYRUVATE KINASE"/>
    <property type="match status" value="1"/>
</dbReference>
<dbReference type="InterPro" id="IPR015813">
    <property type="entry name" value="Pyrv/PenolPyrv_kinase-like_dom"/>
</dbReference>
<feature type="domain" description="Pyruvate kinase barrel" evidence="12">
    <location>
        <begin position="130"/>
        <end position="215"/>
    </location>
</feature>
<dbReference type="EC" id="2.7.1.40" evidence="3"/>
<evidence type="ECO:0000256" key="11">
    <source>
        <dbReference type="ARBA" id="ARBA00023317"/>
    </source>
</evidence>
<keyword evidence="8" id="KW-0067">ATP-binding</keyword>
<dbReference type="InterPro" id="IPR001697">
    <property type="entry name" value="Pyr_Knase"/>
</dbReference>
<name>A0A6B2HBJ0_9BACT</name>
<dbReference type="GO" id="GO:0030955">
    <property type="term" value="F:potassium ion binding"/>
    <property type="evidence" value="ECO:0007669"/>
    <property type="project" value="InterPro"/>
</dbReference>
<dbReference type="RefSeq" id="WP_162347053.1">
    <property type="nucleotide sequence ID" value="NZ_JAAEAA010000018.1"/>
</dbReference>
<evidence type="ECO:0000256" key="2">
    <source>
        <dbReference type="ARBA" id="ARBA00008663"/>
    </source>
</evidence>
<evidence type="ECO:0000256" key="7">
    <source>
        <dbReference type="ARBA" id="ARBA00022777"/>
    </source>
</evidence>
<comment type="caution">
    <text evidence="13">The sequence shown here is derived from an EMBL/GenBank/DDBJ whole genome shotgun (WGS) entry which is preliminary data.</text>
</comment>
<evidence type="ECO:0000256" key="1">
    <source>
        <dbReference type="ARBA" id="ARBA00004997"/>
    </source>
</evidence>
<evidence type="ECO:0000313" key="14">
    <source>
        <dbReference type="Proteomes" id="UP000478546"/>
    </source>
</evidence>
<proteinExistence type="inferred from homology"/>
<dbReference type="InterPro" id="IPR040442">
    <property type="entry name" value="Pyrv_kinase-like_dom_sf"/>
</dbReference>
<keyword evidence="5" id="KW-0479">Metal-binding</keyword>
<dbReference type="GO" id="GO:0005524">
    <property type="term" value="F:ATP binding"/>
    <property type="evidence" value="ECO:0007669"/>
    <property type="project" value="UniProtKB-KW"/>
</dbReference>
<dbReference type="Gene3D" id="3.20.20.60">
    <property type="entry name" value="Phosphoenolpyruvate-binding domains"/>
    <property type="match status" value="2"/>
</dbReference>
<dbReference type="EMBL" id="JAAEAA010000018">
    <property type="protein sequence ID" value="NDK56994.1"/>
    <property type="molecule type" value="Genomic_DNA"/>
</dbReference>
<keyword evidence="11" id="KW-0670">Pyruvate</keyword>
<dbReference type="UniPathway" id="UPA00109">
    <property type="reaction ID" value="UER00188"/>
</dbReference>
<dbReference type="InterPro" id="IPR015793">
    <property type="entry name" value="Pyrv_Knase_brl"/>
</dbReference>
<evidence type="ECO:0000259" key="12">
    <source>
        <dbReference type="Pfam" id="PF00224"/>
    </source>
</evidence>
<sequence length="612" mass="68423">MAKHKANYRDLINQLDTIYQDALDLENKFSEAIRKVHPRFKKSAKNLLHYLALRKHDIRELQEELSLLGLSSLGRAEGHVLASLQAVHNQLCFLEECTQAHKELAVSFFENRKLLAEHTKNLLGPLPENRTTRIMVTFSTDLAKDYDLVTRMLKAGMNCARINCAHDDEKTWLAMIRNIRKAEKETKLPCAILFDLMGPKLRTGELAPGPQVLAIRPVHNELGLVASPAVVWLAGAKVAPPGIVDAALPVAPDWVNQLQEGDRIRFTDTRGRKRTMSIVRKETKGVVAHLLKTSYIATGTTLKVKSKTVADSSTTIGELPATEVPILLKKDHFLLLHRDPAPGEPAQFDANGHILKPAHVACTLPDVFDRVKPGEPILFDDGEIEGIVEEVNPDNLLVKITFAKDKGSLLRSDKGINLPESNLHLHDLTDKDKQDLKFIAKHADIVNLSFANHPVMVEALFAEIKKLKAKELAVMLKIETKEGFKNLPHLLLSIMQTYPAGIMIARGDLAVECGWQRLAEVQEEILWVCEASHIPVVWATQVLETLAKKGRPSRAEITDAAMAQRADCVMLNKGPHIIEAITMLHDIMHRMQEHQHKKTSMLRSLHISELSE</sequence>
<dbReference type="NCBIfam" id="NF011314">
    <property type="entry name" value="PRK14725.1"/>
    <property type="match status" value="1"/>
</dbReference>
<feature type="domain" description="Pyruvate kinase barrel" evidence="12">
    <location>
        <begin position="359"/>
        <end position="572"/>
    </location>
</feature>
<evidence type="ECO:0000256" key="4">
    <source>
        <dbReference type="ARBA" id="ARBA00022679"/>
    </source>
</evidence>
<dbReference type="AlphaFoldDB" id="A0A6B2HBJ0"/>
<keyword evidence="4" id="KW-0808">Transferase</keyword>